<dbReference type="Proteomes" id="UP000219947">
    <property type="component" value="Unassembled WGS sequence"/>
</dbReference>
<keyword evidence="7" id="KW-1185">Reference proteome</keyword>
<dbReference type="GO" id="GO:0042626">
    <property type="term" value="F:ATPase-coupled transmembrane transporter activity"/>
    <property type="evidence" value="ECO:0007669"/>
    <property type="project" value="TreeGrafter"/>
</dbReference>
<accession>A0A2A8D614</accession>
<evidence type="ECO:0000313" key="6">
    <source>
        <dbReference type="EMBL" id="PEN16415.1"/>
    </source>
</evidence>
<dbReference type="PANTHER" id="PTHR43553">
    <property type="entry name" value="HEAVY METAL TRANSPORTER"/>
    <property type="match status" value="1"/>
</dbReference>
<dbReference type="AlphaFoldDB" id="A0A2A8D614"/>
<dbReference type="InterPro" id="IPR015856">
    <property type="entry name" value="ABC_transpr_CbiO/EcfA_su"/>
</dbReference>
<keyword evidence="4 6" id="KW-0067">ATP-binding</keyword>
<reference evidence="6" key="1">
    <citation type="submission" date="2017-10" db="EMBL/GenBank/DDBJ databases">
        <title>Kefir isolates.</title>
        <authorList>
            <person name="Kim Y."/>
            <person name="Blasche S."/>
        </authorList>
    </citation>
    <scope>NUCLEOTIDE SEQUENCE [LARGE SCALE GENOMIC DNA]</scope>
    <source>
        <strain evidence="6">OG2-2</strain>
    </source>
</reference>
<dbReference type="EMBL" id="PDEV01000002">
    <property type="protein sequence ID" value="PEN16415.1"/>
    <property type="molecule type" value="Genomic_DNA"/>
</dbReference>
<evidence type="ECO:0000256" key="1">
    <source>
        <dbReference type="ARBA" id="ARBA00005417"/>
    </source>
</evidence>
<evidence type="ECO:0000259" key="5">
    <source>
        <dbReference type="PROSITE" id="PS50893"/>
    </source>
</evidence>
<keyword evidence="2" id="KW-0813">Transport</keyword>
<comment type="similarity">
    <text evidence="1">Belongs to the ABC transporter superfamily.</text>
</comment>
<evidence type="ECO:0000313" key="7">
    <source>
        <dbReference type="Proteomes" id="UP000219947"/>
    </source>
</evidence>
<evidence type="ECO:0000256" key="2">
    <source>
        <dbReference type="ARBA" id="ARBA00022448"/>
    </source>
</evidence>
<dbReference type="RefSeq" id="WP_098042727.1">
    <property type="nucleotide sequence ID" value="NZ_PDEV01000002.1"/>
</dbReference>
<feature type="domain" description="ABC transporter" evidence="5">
    <location>
        <begin position="298"/>
        <end position="551"/>
    </location>
</feature>
<dbReference type="InterPro" id="IPR017871">
    <property type="entry name" value="ABC_transporter-like_CS"/>
</dbReference>
<keyword evidence="3" id="KW-0547">Nucleotide-binding</keyword>
<sequence>MTEPHSTAPDARARGAAIDLHNFRWHHPGREKPAFSNVNLRIEPGQKVLLLGPSGAGKSTLLHAIAGVLHDHDGQSQSGSARIDGIDPEDARGLIGLMQQDPESSVVLARVGDDVAFGPENLAVAREEIWARVDDALAAVGLDYLPHEHPTNALSGGQKQRLGLAGILAMHPRAILLDEPTANLDPEGVQQVRDAVVQAVTATGATLIVVEHRVGVWAQHMDRVIVLGADGGITHDGAPETVLAQARETLIANGVWVPGYVPEPAAAAAPSGRILLSAENLAITREFPSKKQLRARRRQLKTIPEPASVPLDIPALRGGINLSIREGEHLSILGPNGAGKSTLALTLAGLLYAPNGTLHAHEALREFDQNPTAESSLTREKTAASWDIPSWSPAQLLGRIGYVFQEPEYQFVRGSVREELELGPRRLAALRREKIDEDALAAATASLAERLRLEGLLDANPFTLSGGQKRRLSVASALATAPRVLILDEPTFGQDASTWGELVRLIRGLLAEGVAVISVTHDLEFTAALGGRSITLESLPHEPADRSLQEGK</sequence>
<feature type="domain" description="ABC transporter" evidence="5">
    <location>
        <begin position="18"/>
        <end position="255"/>
    </location>
</feature>
<dbReference type="InterPro" id="IPR027417">
    <property type="entry name" value="P-loop_NTPase"/>
</dbReference>
<dbReference type="GO" id="GO:0043190">
    <property type="term" value="C:ATP-binding cassette (ABC) transporter complex"/>
    <property type="evidence" value="ECO:0007669"/>
    <property type="project" value="TreeGrafter"/>
</dbReference>
<comment type="caution">
    <text evidence="6">The sequence shown here is derived from an EMBL/GenBank/DDBJ whole genome shotgun (WGS) entry which is preliminary data.</text>
</comment>
<dbReference type="Pfam" id="PF00005">
    <property type="entry name" value="ABC_tran"/>
    <property type="match status" value="2"/>
</dbReference>
<dbReference type="PROSITE" id="PS50893">
    <property type="entry name" value="ABC_TRANSPORTER_2"/>
    <property type="match status" value="2"/>
</dbReference>
<dbReference type="Gene3D" id="3.40.50.300">
    <property type="entry name" value="P-loop containing nucleotide triphosphate hydrolases"/>
    <property type="match status" value="2"/>
</dbReference>
<dbReference type="InterPro" id="IPR003593">
    <property type="entry name" value="AAA+_ATPase"/>
</dbReference>
<dbReference type="GO" id="GO:0005524">
    <property type="term" value="F:ATP binding"/>
    <property type="evidence" value="ECO:0007669"/>
    <property type="project" value="UniProtKB-KW"/>
</dbReference>
<proteinExistence type="inferred from homology"/>
<name>A0A2A8D614_9MICC</name>
<gene>
    <name evidence="6" type="ORF">CRM92_05560</name>
</gene>
<dbReference type="GO" id="GO:0016887">
    <property type="term" value="F:ATP hydrolysis activity"/>
    <property type="evidence" value="ECO:0007669"/>
    <property type="project" value="InterPro"/>
</dbReference>
<evidence type="ECO:0000256" key="4">
    <source>
        <dbReference type="ARBA" id="ARBA00022840"/>
    </source>
</evidence>
<protein>
    <submittedName>
        <fullName evidence="6">ABC transporter ATP-binding protein</fullName>
    </submittedName>
</protein>
<dbReference type="InterPro" id="IPR050095">
    <property type="entry name" value="ECF_ABC_transporter_ATP-bd"/>
</dbReference>
<dbReference type="PANTHER" id="PTHR43553:SF24">
    <property type="entry name" value="ENERGY-COUPLING FACTOR TRANSPORTER ATP-BINDING PROTEIN ECFA1"/>
    <property type="match status" value="1"/>
</dbReference>
<dbReference type="InterPro" id="IPR003439">
    <property type="entry name" value="ABC_transporter-like_ATP-bd"/>
</dbReference>
<dbReference type="SUPFAM" id="SSF52540">
    <property type="entry name" value="P-loop containing nucleoside triphosphate hydrolases"/>
    <property type="match status" value="2"/>
</dbReference>
<evidence type="ECO:0000256" key="3">
    <source>
        <dbReference type="ARBA" id="ARBA00022741"/>
    </source>
</evidence>
<dbReference type="PROSITE" id="PS00211">
    <property type="entry name" value="ABC_TRANSPORTER_1"/>
    <property type="match status" value="2"/>
</dbReference>
<dbReference type="SMART" id="SM00382">
    <property type="entry name" value="AAA"/>
    <property type="match status" value="2"/>
</dbReference>
<dbReference type="CDD" id="cd03225">
    <property type="entry name" value="ABC_cobalt_CbiO_domain1"/>
    <property type="match status" value="2"/>
</dbReference>
<organism evidence="6 7">
    <name type="scientific">Rothia dentocariosa</name>
    <dbReference type="NCBI Taxonomy" id="2047"/>
    <lineage>
        <taxon>Bacteria</taxon>
        <taxon>Bacillati</taxon>
        <taxon>Actinomycetota</taxon>
        <taxon>Actinomycetes</taxon>
        <taxon>Micrococcales</taxon>
        <taxon>Micrococcaceae</taxon>
        <taxon>Rothia</taxon>
    </lineage>
</organism>